<proteinExistence type="predicted"/>
<dbReference type="Proteomes" id="UP000471640">
    <property type="component" value="Unassembled WGS sequence"/>
</dbReference>
<dbReference type="Pfam" id="PF01986">
    <property type="entry name" value="DUF123"/>
    <property type="match status" value="1"/>
</dbReference>
<gene>
    <name evidence="2" type="ORF">G3480_17925</name>
</gene>
<evidence type="ECO:0000256" key="1">
    <source>
        <dbReference type="SAM" id="MobiDB-lite"/>
    </source>
</evidence>
<dbReference type="EMBL" id="JAAIJR010000085">
    <property type="protein sequence ID" value="NEX22159.1"/>
    <property type="molecule type" value="Genomic_DNA"/>
</dbReference>
<reference evidence="3" key="1">
    <citation type="journal article" date="2020" name="Microbiol. Resour. Announc.">
        <title>Draft Genome Sequences of Thiorhodococcus mannitoliphagus and Thiorhodococcus minor, Purple Sulfur Photosynthetic Bacteria in the Gammaproteobacterial Family Chromatiaceae.</title>
        <authorList>
            <person name="Aviles F.A."/>
            <person name="Meyer T.E."/>
            <person name="Kyndt J.A."/>
        </authorList>
    </citation>
    <scope>NUCLEOTIDE SEQUENCE [LARGE SCALE GENOMIC DNA]</scope>
    <source>
        <strain evidence="3">DSM 18266</strain>
    </source>
</reference>
<evidence type="ECO:0000313" key="2">
    <source>
        <dbReference type="EMBL" id="NEX22159.1"/>
    </source>
</evidence>
<dbReference type="PANTHER" id="PTHR37460:SF1">
    <property type="entry name" value="ENDONUCLEASE III"/>
    <property type="match status" value="1"/>
</dbReference>
<dbReference type="InterPro" id="IPR002837">
    <property type="entry name" value="DUF123"/>
</dbReference>
<comment type="caution">
    <text evidence="2">The sequence shown here is derived from an EMBL/GenBank/DDBJ whole genome shotgun (WGS) entry which is preliminary data.</text>
</comment>
<dbReference type="CDD" id="cd10441">
    <property type="entry name" value="GIY-YIG_COG1833"/>
    <property type="match status" value="1"/>
</dbReference>
<protein>
    <submittedName>
        <fullName evidence="2">GIY-YIG nuclease family protein</fullName>
    </submittedName>
</protein>
<organism evidence="2 3">
    <name type="scientific">Thiorhodococcus mannitoliphagus</name>
    <dbReference type="NCBI Taxonomy" id="329406"/>
    <lineage>
        <taxon>Bacteria</taxon>
        <taxon>Pseudomonadati</taxon>
        <taxon>Pseudomonadota</taxon>
        <taxon>Gammaproteobacteria</taxon>
        <taxon>Chromatiales</taxon>
        <taxon>Chromatiaceae</taxon>
        <taxon>Thiorhodococcus</taxon>
    </lineage>
</organism>
<feature type="region of interest" description="Disordered" evidence="1">
    <location>
        <begin position="152"/>
        <end position="173"/>
    </location>
</feature>
<keyword evidence="3" id="KW-1185">Reference proteome</keyword>
<evidence type="ECO:0000313" key="3">
    <source>
        <dbReference type="Proteomes" id="UP000471640"/>
    </source>
</evidence>
<dbReference type="PANTHER" id="PTHR37460">
    <property type="entry name" value="ENDONUCLEASE III"/>
    <property type="match status" value="1"/>
</dbReference>
<dbReference type="AlphaFoldDB" id="A0A6P1DWV1"/>
<reference evidence="2 3" key="2">
    <citation type="submission" date="2020-02" db="EMBL/GenBank/DDBJ databases">
        <title>Genome sequences of Thiorhodococcus mannitoliphagus and Thiorhodococcus minor, purple sulfur photosynthetic bacteria in the gammaproteobacterial family, Chromatiaceae.</title>
        <authorList>
            <person name="Aviles F.A."/>
            <person name="Meyer T.E."/>
            <person name="Kyndt J.A."/>
        </authorList>
    </citation>
    <scope>NUCLEOTIDE SEQUENCE [LARGE SCALE GENOMIC DNA]</scope>
    <source>
        <strain evidence="2 3">DSM 18266</strain>
    </source>
</reference>
<sequence>MSTEDDPSRPGSYAVQLASPPSGQIQIGRLGVLTLDSGTLLYVGSALGPGGVAARCRHHQRMATRPHWHLDYLRPHCDIIAFWVAYGDERLEHRWALALGEWPGARWPLARFGASDCRCPAHLIRLPEAPTAQSLAGILGVGRWLESIPAGRAPRQTAAQPSRSVRSARRATE</sequence>
<name>A0A6P1DWV1_9GAMM</name>
<accession>A0A6P1DWV1</accession>